<evidence type="ECO:0000256" key="1">
    <source>
        <dbReference type="SAM" id="MobiDB-lite"/>
    </source>
</evidence>
<keyword evidence="3" id="KW-1185">Reference proteome</keyword>
<gene>
    <name evidence="2" type="ORF">FOJ82_13455</name>
</gene>
<name>A0A553JWR1_9ACTN</name>
<evidence type="ECO:0000313" key="2">
    <source>
        <dbReference type="EMBL" id="TRY16874.1"/>
    </source>
</evidence>
<organism evidence="2 3">
    <name type="scientific">Tessaracoccus rhinocerotis</name>
    <dbReference type="NCBI Taxonomy" id="1689449"/>
    <lineage>
        <taxon>Bacteria</taxon>
        <taxon>Bacillati</taxon>
        <taxon>Actinomycetota</taxon>
        <taxon>Actinomycetes</taxon>
        <taxon>Propionibacteriales</taxon>
        <taxon>Propionibacteriaceae</taxon>
        <taxon>Tessaracoccus</taxon>
    </lineage>
</organism>
<dbReference type="RefSeq" id="WP_143939017.1">
    <property type="nucleotide sequence ID" value="NZ_VKKG01000006.1"/>
</dbReference>
<dbReference type="AlphaFoldDB" id="A0A553JWR1"/>
<feature type="region of interest" description="Disordered" evidence="1">
    <location>
        <begin position="196"/>
        <end position="230"/>
    </location>
</feature>
<dbReference type="Proteomes" id="UP000317638">
    <property type="component" value="Unassembled WGS sequence"/>
</dbReference>
<reference evidence="2 3" key="1">
    <citation type="submission" date="2019-07" db="EMBL/GenBank/DDBJ databases">
        <authorList>
            <person name="Zhou L.-Y."/>
        </authorList>
    </citation>
    <scope>NUCLEOTIDE SEQUENCE [LARGE SCALE GENOMIC DNA]</scope>
    <source>
        <strain evidence="2 3">YIM 101269</strain>
    </source>
</reference>
<evidence type="ECO:0000313" key="3">
    <source>
        <dbReference type="Proteomes" id="UP000317638"/>
    </source>
</evidence>
<dbReference type="EMBL" id="VKKG01000006">
    <property type="protein sequence ID" value="TRY16874.1"/>
    <property type="molecule type" value="Genomic_DNA"/>
</dbReference>
<accession>A0A553JWR1</accession>
<proteinExistence type="predicted"/>
<protein>
    <submittedName>
        <fullName evidence="2">Uncharacterized protein</fullName>
    </submittedName>
</protein>
<sequence length="230" mass="25728">MSFFSRLRSLFRGQPAPATPRPLDRTLPPPTRIALSDVEEDSEHFSHIKDWATLSPGDPAWELPEIGQQFAWISERIQGHADSGGLDGLVPDLMDREIHHEMAELRDKIRSADVQCHKVEARLFEQAKLAQSQVAGKVSQARSDLQTAYAAYTATYETLTGRRPVLPEVPLTVRPILINTEKADFPFGVDDWENLLDGPAGEIPDPPHETPDNVRSMNFNSHEPHEGELP</sequence>
<comment type="caution">
    <text evidence="2">The sequence shown here is derived from an EMBL/GenBank/DDBJ whole genome shotgun (WGS) entry which is preliminary data.</text>
</comment>
<dbReference type="OrthoDB" id="9780606at2"/>